<dbReference type="AlphaFoldDB" id="A0A8S3W0N8"/>
<accession>A0A8S3W0N8</accession>
<evidence type="ECO:0000313" key="3">
    <source>
        <dbReference type="Proteomes" id="UP000691718"/>
    </source>
</evidence>
<keyword evidence="3" id="KW-1185">Reference proteome</keyword>
<dbReference type="EMBL" id="CAJQZP010000031">
    <property type="protein sequence ID" value="CAG4933737.1"/>
    <property type="molecule type" value="Genomic_DNA"/>
</dbReference>
<dbReference type="InterPro" id="IPR000626">
    <property type="entry name" value="Ubiquitin-like_dom"/>
</dbReference>
<sequence>MEPETTWLARHPGSAPLQVSIPSVPERSEWRLDGRMLPLNITLSTTAGELKALLQRATNMPTAKQKLHYEGLFFKDTNSLAYYNVPPGAVIHLQVKERGGRKK</sequence>
<comment type="caution">
    <text evidence="2">The sequence shown here is derived from an EMBL/GenBank/DDBJ whole genome shotgun (WGS) entry which is preliminary data.</text>
</comment>
<dbReference type="InterPro" id="IPR035563">
    <property type="entry name" value="SF3As1_ubi"/>
</dbReference>
<feature type="domain" description="Ubiquitin-like" evidence="1">
    <location>
        <begin position="17"/>
        <end position="100"/>
    </location>
</feature>
<organism evidence="2 3">
    <name type="scientific">Parnassius apollo</name>
    <name type="common">Apollo butterfly</name>
    <name type="synonym">Papilio apollo</name>
    <dbReference type="NCBI Taxonomy" id="110799"/>
    <lineage>
        <taxon>Eukaryota</taxon>
        <taxon>Metazoa</taxon>
        <taxon>Ecdysozoa</taxon>
        <taxon>Arthropoda</taxon>
        <taxon>Hexapoda</taxon>
        <taxon>Insecta</taxon>
        <taxon>Pterygota</taxon>
        <taxon>Neoptera</taxon>
        <taxon>Endopterygota</taxon>
        <taxon>Lepidoptera</taxon>
        <taxon>Glossata</taxon>
        <taxon>Ditrysia</taxon>
        <taxon>Papilionoidea</taxon>
        <taxon>Papilionidae</taxon>
        <taxon>Parnassiinae</taxon>
        <taxon>Parnassini</taxon>
        <taxon>Parnassius</taxon>
        <taxon>Parnassius</taxon>
    </lineage>
</organism>
<dbReference type="SMART" id="SM00213">
    <property type="entry name" value="UBQ"/>
    <property type="match status" value="1"/>
</dbReference>
<gene>
    <name evidence="2" type="ORF">PAPOLLO_LOCUS709</name>
</gene>
<dbReference type="OrthoDB" id="447637at2759"/>
<reference evidence="2" key="1">
    <citation type="submission" date="2021-04" db="EMBL/GenBank/DDBJ databases">
        <authorList>
            <person name="Tunstrom K."/>
        </authorList>
    </citation>
    <scope>NUCLEOTIDE SEQUENCE</scope>
</reference>
<name>A0A8S3W0N8_PARAO</name>
<dbReference type="Proteomes" id="UP000691718">
    <property type="component" value="Unassembled WGS sequence"/>
</dbReference>
<dbReference type="PROSITE" id="PS50053">
    <property type="entry name" value="UBIQUITIN_2"/>
    <property type="match status" value="1"/>
</dbReference>
<evidence type="ECO:0000259" key="1">
    <source>
        <dbReference type="PROSITE" id="PS50053"/>
    </source>
</evidence>
<proteinExistence type="predicted"/>
<dbReference type="Pfam" id="PF00240">
    <property type="entry name" value="ubiquitin"/>
    <property type="match status" value="1"/>
</dbReference>
<protein>
    <submittedName>
        <fullName evidence="2">(apollo) hypothetical protein</fullName>
    </submittedName>
</protein>
<evidence type="ECO:0000313" key="2">
    <source>
        <dbReference type="EMBL" id="CAG4933737.1"/>
    </source>
</evidence>
<dbReference type="CDD" id="cd01800">
    <property type="entry name" value="Ubl_SF3a120"/>
    <property type="match status" value="1"/>
</dbReference>